<sequence>MKKRFSENFRSVAAFMNDHFLFAYFLIFVGNETSVRFPYLFLAGLFIISFFVLITKQLGFGSIAISTGIIILVYSLLFFLSAPIWMIFLCMFFSIWRAVSRLTTPDFDQTNDGVQISLLFSAFIVGSLLATFLPFHGEQIDFIIITALAIVIFVSFKIVENGLVAKESTTLDIFPVLKLLGGALSFLVVICVLLLLFSKSLIEGFFQLTGGVFVGLFSFIGKIGDAIRLWIVSLIDPQKASGLKKPVQGTFEMTDYEAPTLLDPSTIPFTGIGVTVGILLLVVIFYRYWKNREPVSDDNSLLSQQDSSDIHQETHHVKVQEDAQYVSTYDVSLNEIREAYRAFEQEAMQYGYYRSSSETVKEWFGRESWKVESSFFHLYEEARYRSGSVAHEKADRFFEELKKIKNFFRKDV</sequence>
<dbReference type="RefSeq" id="WP_119882809.1">
    <property type="nucleotide sequence ID" value="NZ_CP032418.1"/>
</dbReference>
<evidence type="ECO:0000256" key="1">
    <source>
        <dbReference type="SAM" id="Phobius"/>
    </source>
</evidence>
<evidence type="ECO:0000313" key="2">
    <source>
        <dbReference type="EMBL" id="AYC29068.1"/>
    </source>
</evidence>
<feature type="transmembrane region" description="Helical" evidence="1">
    <location>
        <begin position="267"/>
        <end position="286"/>
    </location>
</feature>
<dbReference type="AlphaFoldDB" id="A0A385YTS2"/>
<feature type="transmembrane region" description="Helical" evidence="1">
    <location>
        <begin position="204"/>
        <end position="224"/>
    </location>
</feature>
<feature type="transmembrane region" description="Helical" evidence="1">
    <location>
        <begin position="179"/>
        <end position="197"/>
    </location>
</feature>
<feature type="transmembrane region" description="Helical" evidence="1">
    <location>
        <begin position="142"/>
        <end position="159"/>
    </location>
</feature>
<feature type="transmembrane region" description="Helical" evidence="1">
    <location>
        <begin position="12"/>
        <end position="31"/>
    </location>
</feature>
<dbReference type="Proteomes" id="UP000265725">
    <property type="component" value="Chromosome"/>
</dbReference>
<gene>
    <name evidence="2" type="ORF">D3873_03945</name>
</gene>
<keyword evidence="1" id="KW-1133">Transmembrane helix</keyword>
<organism evidence="2 3">
    <name type="scientific">Paenisporosarcina cavernae</name>
    <dbReference type="NCBI Taxonomy" id="2320858"/>
    <lineage>
        <taxon>Bacteria</taxon>
        <taxon>Bacillati</taxon>
        <taxon>Bacillota</taxon>
        <taxon>Bacilli</taxon>
        <taxon>Bacillales</taxon>
        <taxon>Caryophanaceae</taxon>
        <taxon>Paenisporosarcina</taxon>
    </lineage>
</organism>
<proteinExistence type="predicted"/>
<evidence type="ECO:0000313" key="3">
    <source>
        <dbReference type="Proteomes" id="UP000265725"/>
    </source>
</evidence>
<keyword evidence="1" id="KW-0472">Membrane</keyword>
<accession>A0A385YTS2</accession>
<feature type="transmembrane region" description="Helical" evidence="1">
    <location>
        <begin position="37"/>
        <end position="55"/>
    </location>
</feature>
<keyword evidence="3" id="KW-1185">Reference proteome</keyword>
<feature type="transmembrane region" description="Helical" evidence="1">
    <location>
        <begin position="116"/>
        <end position="135"/>
    </location>
</feature>
<reference evidence="3" key="1">
    <citation type="submission" date="2018-09" db="EMBL/GenBank/DDBJ databases">
        <authorList>
            <person name="Zhu H."/>
        </authorList>
    </citation>
    <scope>NUCLEOTIDE SEQUENCE [LARGE SCALE GENOMIC DNA]</scope>
    <source>
        <strain evidence="3">K2R23-3</strain>
    </source>
</reference>
<dbReference type="OrthoDB" id="2453008at2"/>
<dbReference type="EMBL" id="CP032418">
    <property type="protein sequence ID" value="AYC29068.1"/>
    <property type="molecule type" value="Genomic_DNA"/>
</dbReference>
<protein>
    <recommendedName>
        <fullName evidence="4">DUF4129 domain-containing protein</fullName>
    </recommendedName>
</protein>
<name>A0A385YTS2_9BACL</name>
<evidence type="ECO:0008006" key="4">
    <source>
        <dbReference type="Google" id="ProtNLM"/>
    </source>
</evidence>
<feature type="transmembrane region" description="Helical" evidence="1">
    <location>
        <begin position="67"/>
        <end position="96"/>
    </location>
</feature>
<keyword evidence="1" id="KW-0812">Transmembrane</keyword>
<dbReference type="KEGG" id="paek:D3873_03945"/>